<accession>A0ACB9SAU6</accession>
<evidence type="ECO:0000313" key="1">
    <source>
        <dbReference type="EMBL" id="KAI4388315.1"/>
    </source>
</evidence>
<protein>
    <submittedName>
        <fullName evidence="1">Uncharacterized protein</fullName>
    </submittedName>
</protein>
<reference evidence="2" key="1">
    <citation type="journal article" date="2023" name="Front. Plant Sci.">
        <title>Chromosomal-level genome assembly of Melastoma candidum provides insights into trichome evolution.</title>
        <authorList>
            <person name="Zhong Y."/>
            <person name="Wu W."/>
            <person name="Sun C."/>
            <person name="Zou P."/>
            <person name="Liu Y."/>
            <person name="Dai S."/>
            <person name="Zhou R."/>
        </authorList>
    </citation>
    <scope>NUCLEOTIDE SEQUENCE [LARGE SCALE GENOMIC DNA]</scope>
</reference>
<name>A0ACB9SAU6_9MYRT</name>
<evidence type="ECO:0000313" key="2">
    <source>
        <dbReference type="Proteomes" id="UP001057402"/>
    </source>
</evidence>
<comment type="caution">
    <text evidence="1">The sequence shown here is derived from an EMBL/GenBank/DDBJ whole genome shotgun (WGS) entry which is preliminary data.</text>
</comment>
<gene>
    <name evidence="1" type="ORF">MLD38_000655</name>
</gene>
<sequence length="243" mass="26062">MGIIQRKQLQLMTGLVSRLLQLQFLRKNKSLQEPRILSPPQILGWKIYLRTSPITPVLEKPQKDVKCDIMSLFEKSNAVSPYAIHQRQLALLAQQQSLLMAAAAKTSGQPASSAANLQQQQLAILAQQQSLLMAVGAKASGQPPASSAAQLQQQQFALLAQQQSFLMAAATKASAQLQTFMQASNVAALQPSGGSPFTMASYFTVARGTTNNGFPASGLTNHQAAVTTTSTPSTQTGKDYDFS</sequence>
<proteinExistence type="predicted"/>
<organism evidence="1 2">
    <name type="scientific">Melastoma candidum</name>
    <dbReference type="NCBI Taxonomy" id="119954"/>
    <lineage>
        <taxon>Eukaryota</taxon>
        <taxon>Viridiplantae</taxon>
        <taxon>Streptophyta</taxon>
        <taxon>Embryophyta</taxon>
        <taxon>Tracheophyta</taxon>
        <taxon>Spermatophyta</taxon>
        <taxon>Magnoliopsida</taxon>
        <taxon>eudicotyledons</taxon>
        <taxon>Gunneridae</taxon>
        <taxon>Pentapetalae</taxon>
        <taxon>rosids</taxon>
        <taxon>malvids</taxon>
        <taxon>Myrtales</taxon>
        <taxon>Melastomataceae</taxon>
        <taxon>Melastomatoideae</taxon>
        <taxon>Melastomateae</taxon>
        <taxon>Melastoma</taxon>
    </lineage>
</organism>
<keyword evidence="2" id="KW-1185">Reference proteome</keyword>
<dbReference type="EMBL" id="CM042880">
    <property type="protein sequence ID" value="KAI4388315.1"/>
    <property type="molecule type" value="Genomic_DNA"/>
</dbReference>
<dbReference type="Proteomes" id="UP001057402">
    <property type="component" value="Chromosome 1"/>
</dbReference>